<name>A0AAN4UTA0_9RHOB</name>
<feature type="transmembrane region" description="Helical" evidence="1">
    <location>
        <begin position="45"/>
        <end position="64"/>
    </location>
</feature>
<dbReference type="EMBL" id="BNAB01000011">
    <property type="protein sequence ID" value="GHE03156.1"/>
    <property type="molecule type" value="Genomic_DNA"/>
</dbReference>
<comment type="caution">
    <text evidence="2">The sequence shown here is derived from an EMBL/GenBank/DDBJ whole genome shotgun (WGS) entry which is preliminary data.</text>
</comment>
<dbReference type="PIRSF" id="PIRSF028704">
    <property type="entry name" value="UPC028704"/>
    <property type="match status" value="1"/>
</dbReference>
<protein>
    <recommendedName>
        <fullName evidence="6">OpgC protein</fullName>
    </recommendedName>
</protein>
<feature type="transmembrane region" description="Helical" evidence="1">
    <location>
        <begin position="153"/>
        <end position="173"/>
    </location>
</feature>
<dbReference type="Pfam" id="PF10129">
    <property type="entry name" value="OpgC_C"/>
    <property type="match status" value="1"/>
</dbReference>
<feature type="transmembrane region" description="Helical" evidence="1">
    <location>
        <begin position="85"/>
        <end position="105"/>
    </location>
</feature>
<keyword evidence="1" id="KW-0472">Membrane</keyword>
<feature type="transmembrane region" description="Helical" evidence="1">
    <location>
        <begin position="125"/>
        <end position="146"/>
    </location>
</feature>
<dbReference type="AlphaFoldDB" id="A0AAN4UTA0"/>
<dbReference type="PANTHER" id="PTHR38592:SF3">
    <property type="entry name" value="BLL4819 PROTEIN"/>
    <property type="match status" value="1"/>
</dbReference>
<dbReference type="Proteomes" id="UP000199541">
    <property type="component" value="Unassembled WGS sequence"/>
</dbReference>
<dbReference type="RefSeq" id="WP_035846211.1">
    <property type="nucleotide sequence ID" value="NZ_BNAB01000011.1"/>
</dbReference>
<feature type="transmembrane region" description="Helical" evidence="1">
    <location>
        <begin position="325"/>
        <end position="350"/>
    </location>
</feature>
<feature type="transmembrane region" description="Helical" evidence="1">
    <location>
        <begin position="281"/>
        <end position="300"/>
    </location>
</feature>
<dbReference type="EMBL" id="FNOB01000010">
    <property type="protein sequence ID" value="SDX10437.1"/>
    <property type="molecule type" value="Genomic_DNA"/>
</dbReference>
<evidence type="ECO:0000256" key="1">
    <source>
        <dbReference type="SAM" id="Phobius"/>
    </source>
</evidence>
<feature type="transmembrane region" description="Helical" evidence="1">
    <location>
        <begin position="356"/>
        <end position="377"/>
    </location>
</feature>
<evidence type="ECO:0000313" key="5">
    <source>
        <dbReference type="Proteomes" id="UP000634647"/>
    </source>
</evidence>
<dbReference type="PANTHER" id="PTHR38592">
    <property type="entry name" value="BLL4819 PROTEIN"/>
    <property type="match status" value="1"/>
</dbReference>
<keyword evidence="1" id="KW-1133">Transmembrane helix</keyword>
<keyword evidence="1" id="KW-0812">Transmembrane</keyword>
<evidence type="ECO:0000313" key="2">
    <source>
        <dbReference type="EMBL" id="GHE03156.1"/>
    </source>
</evidence>
<reference evidence="2" key="3">
    <citation type="submission" date="2023-06" db="EMBL/GenBank/DDBJ databases">
        <authorList>
            <person name="Sun Q."/>
            <person name="Zhou Y."/>
        </authorList>
    </citation>
    <scope>NUCLEOTIDE SEQUENCE</scope>
    <source>
        <strain evidence="2">CGMCC 1.10859</strain>
    </source>
</reference>
<gene>
    <name evidence="2" type="ORF">GCM10008024_25420</name>
    <name evidence="3" type="ORF">SAMN05444006_11021</name>
</gene>
<evidence type="ECO:0000313" key="3">
    <source>
        <dbReference type="EMBL" id="SDX10437.1"/>
    </source>
</evidence>
<keyword evidence="4" id="KW-1185">Reference proteome</keyword>
<sequence length="394" mass="43772">MRLTLLDGFRGYFLLFMTVAHANVYLHTLLGKINHQYIGWVEDAQGFVFISGFVVGLVYTKRMLRRGVADMRDAVGKRMFHIWRYHAVLAIGFLVAALALAQLDIPAKILAQQAKEPIVFTLAELGLLTGTLHMGILPMYIVFMAFTPLVLRAFQSGCALSVAAMSLVAWLFAQSGMPDLAERPVEAALKAAGHPVHIGIYFNVFAWQVLYMGGLWLGYLMAAGKLDLGFFRRPQSERLFHIALLGFAMLAVMDVAVYTMSFGIDFSRMIWRKLDRGNLDAIYLLNFALDLYIVAWLLNAGADSHHALTRAAAAGLHKLFTWRPLVFLGQHSLQVFTAHIVLIYALSIYLDGRKPGVLEANLLLLACLPPLFLVAWAHKWAKSRPAPAAALTAE</sequence>
<feature type="transmembrane region" description="Helical" evidence="1">
    <location>
        <begin position="198"/>
        <end position="219"/>
    </location>
</feature>
<organism evidence="2 5">
    <name type="scientific">Allgaiera indica</name>
    <dbReference type="NCBI Taxonomy" id="765699"/>
    <lineage>
        <taxon>Bacteria</taxon>
        <taxon>Pseudomonadati</taxon>
        <taxon>Pseudomonadota</taxon>
        <taxon>Alphaproteobacteria</taxon>
        <taxon>Rhodobacterales</taxon>
        <taxon>Paracoccaceae</taxon>
        <taxon>Allgaiera</taxon>
    </lineage>
</organism>
<reference evidence="2" key="1">
    <citation type="journal article" date="2014" name="Int. J. Syst. Evol. Microbiol.">
        <title>Complete genome sequence of Corynebacterium casei LMG S-19264T (=DSM 44701T), isolated from a smear-ripened cheese.</title>
        <authorList>
            <consortium name="US DOE Joint Genome Institute (JGI-PGF)"/>
            <person name="Walter F."/>
            <person name="Albersmeier A."/>
            <person name="Kalinowski J."/>
            <person name="Ruckert C."/>
        </authorList>
    </citation>
    <scope>NUCLEOTIDE SEQUENCE</scope>
    <source>
        <strain evidence="2">CGMCC 1.10859</strain>
    </source>
</reference>
<feature type="transmembrane region" description="Helical" evidence="1">
    <location>
        <begin position="12"/>
        <end position="33"/>
    </location>
</feature>
<feature type="transmembrane region" description="Helical" evidence="1">
    <location>
        <begin position="239"/>
        <end position="261"/>
    </location>
</feature>
<accession>A0AAN4UTA0</accession>
<evidence type="ECO:0000313" key="4">
    <source>
        <dbReference type="Proteomes" id="UP000199541"/>
    </source>
</evidence>
<dbReference type="Proteomes" id="UP000634647">
    <property type="component" value="Unassembled WGS sequence"/>
</dbReference>
<proteinExistence type="predicted"/>
<reference evidence="3 4" key="2">
    <citation type="submission" date="2016-10" db="EMBL/GenBank/DDBJ databases">
        <authorList>
            <person name="Varghese N."/>
            <person name="Submissions S."/>
        </authorList>
    </citation>
    <scope>NUCLEOTIDE SEQUENCE [LARGE SCALE GENOMIC DNA]</scope>
    <source>
        <strain evidence="3 4">DSM 24802</strain>
    </source>
</reference>
<dbReference type="InterPro" id="IPR014550">
    <property type="entry name" value="UCP028704_OpgC"/>
</dbReference>
<evidence type="ECO:0008006" key="6">
    <source>
        <dbReference type="Google" id="ProtNLM"/>
    </source>
</evidence>